<comment type="caution">
    <text evidence="1">The sequence shown here is derived from an EMBL/GenBank/DDBJ whole genome shotgun (WGS) entry which is preliminary data.</text>
</comment>
<sequence>MAILREWRAEIRRELKDEYVEYVTATGLAEYRRTEGNLGAVIAVRDLDARRSEIVTLSWWKDEASIRAFAGDDISHSRYYPEDDQYLLTHPETVQHYDSSMPCESSEDERMLI</sequence>
<protein>
    <submittedName>
        <fullName evidence="1">Antibiotic biosynthesis monooxygenase</fullName>
    </submittedName>
</protein>
<keyword evidence="1" id="KW-0560">Oxidoreductase</keyword>
<accession>A0ABQ5X842</accession>
<keyword evidence="2" id="KW-1185">Reference proteome</keyword>
<evidence type="ECO:0000313" key="2">
    <source>
        <dbReference type="Proteomes" id="UP001156627"/>
    </source>
</evidence>
<name>A0ABQ5X842_9GAMM</name>
<dbReference type="GO" id="GO:0004497">
    <property type="term" value="F:monooxygenase activity"/>
    <property type="evidence" value="ECO:0007669"/>
    <property type="project" value="UniProtKB-KW"/>
</dbReference>
<dbReference type="RefSeq" id="WP_284331225.1">
    <property type="nucleotide sequence ID" value="NZ_BSOA01000012.1"/>
</dbReference>
<keyword evidence="1" id="KW-0503">Monooxygenase</keyword>
<proteinExistence type="predicted"/>
<dbReference type="Proteomes" id="UP001156627">
    <property type="component" value="Unassembled WGS sequence"/>
</dbReference>
<reference evidence="2" key="1">
    <citation type="journal article" date="2019" name="Int. J. Syst. Evol. Microbiol.">
        <title>The Global Catalogue of Microorganisms (GCM) 10K type strain sequencing project: providing services to taxonomists for standard genome sequencing and annotation.</title>
        <authorList>
            <consortium name="The Broad Institute Genomics Platform"/>
            <consortium name="The Broad Institute Genome Sequencing Center for Infectious Disease"/>
            <person name="Wu L."/>
            <person name="Ma J."/>
        </authorList>
    </citation>
    <scope>NUCLEOTIDE SEQUENCE [LARGE SCALE GENOMIC DNA]</scope>
    <source>
        <strain evidence="2">NBRC 111981</strain>
    </source>
</reference>
<evidence type="ECO:0000313" key="1">
    <source>
        <dbReference type="EMBL" id="GLQ87779.1"/>
    </source>
</evidence>
<organism evidence="1 2">
    <name type="scientific">Dyella flagellata</name>
    <dbReference type="NCBI Taxonomy" id="1867833"/>
    <lineage>
        <taxon>Bacteria</taxon>
        <taxon>Pseudomonadati</taxon>
        <taxon>Pseudomonadota</taxon>
        <taxon>Gammaproteobacteria</taxon>
        <taxon>Lysobacterales</taxon>
        <taxon>Rhodanobacteraceae</taxon>
        <taxon>Dyella</taxon>
    </lineage>
</organism>
<gene>
    <name evidence="1" type="ORF">GCM10007898_13470</name>
</gene>
<dbReference type="EMBL" id="BSOA01000012">
    <property type="protein sequence ID" value="GLQ87779.1"/>
    <property type="molecule type" value="Genomic_DNA"/>
</dbReference>
<dbReference type="SUPFAM" id="SSF54909">
    <property type="entry name" value="Dimeric alpha+beta barrel"/>
    <property type="match status" value="1"/>
</dbReference>
<dbReference type="InterPro" id="IPR011008">
    <property type="entry name" value="Dimeric_a/b-barrel"/>
</dbReference>